<protein>
    <submittedName>
        <fullName evidence="2">Uncharacterized protein</fullName>
    </submittedName>
</protein>
<evidence type="ECO:0000313" key="3">
    <source>
        <dbReference type="Proteomes" id="UP000002183"/>
    </source>
</evidence>
<sequence length="66" mass="7375">MPLSAEQVNEEQRKEAGRQAARAHLSKTGNVEAKPVGNTSATEYPYTYWYVVGWNEVVGERPRPLG</sequence>
<accession>B5U508</accession>
<proteinExistence type="predicted"/>
<evidence type="ECO:0000313" key="2">
    <source>
        <dbReference type="EMBL" id="ACI12454.1"/>
    </source>
</evidence>
<dbReference type="EMBL" id="FJ174691">
    <property type="protein sequence ID" value="ACI12454.1"/>
    <property type="molecule type" value="Genomic_DNA"/>
</dbReference>
<dbReference type="Proteomes" id="UP000002183">
    <property type="component" value="Segment"/>
</dbReference>
<dbReference type="RefSeq" id="YP_002242095.1">
    <property type="nucleotide sequence ID" value="NC_011292.1"/>
</dbReference>
<gene>
    <name evidence="2" type="primary">38</name>
    <name evidence="2" type="ORF">KONSTANTINE_38</name>
</gene>
<organism evidence="2 3">
    <name type="scientific">Mycobacterium phage Konstantine</name>
    <dbReference type="NCBI Taxonomy" id="563121"/>
    <lineage>
        <taxon>Viruses</taxon>
        <taxon>Duplodnaviria</taxon>
        <taxon>Heunggongvirae</taxon>
        <taxon>Uroviricota</taxon>
        <taxon>Caudoviricetes</taxon>
        <taxon>Konstantinevirus</taxon>
        <taxon>Konstantinevirus konstantine</taxon>
    </lineage>
</organism>
<feature type="region of interest" description="Disordered" evidence="1">
    <location>
        <begin position="1"/>
        <end position="38"/>
    </location>
</feature>
<reference evidence="2 3" key="1">
    <citation type="submission" date="2008-09" db="EMBL/GenBank/DDBJ databases">
        <authorList>
            <person name="Tantoco A.T."/>
            <person name="Edgar R.H."/>
            <person name="Ko C."/>
            <person name="Chambers R.A."/>
            <person name="Jacobs-Sera D."/>
            <person name="Hendrix R.W."/>
            <person name="Hatfull G.F."/>
        </authorList>
    </citation>
    <scope>NUCLEOTIDE SEQUENCE [LARGE SCALE GENOMIC DNA]</scope>
</reference>
<dbReference type="KEGG" id="vg:6940740"/>
<dbReference type="GeneID" id="6940740"/>
<keyword evidence="3" id="KW-1185">Reference proteome</keyword>
<name>B5U508_9CAUD</name>
<evidence type="ECO:0000256" key="1">
    <source>
        <dbReference type="SAM" id="MobiDB-lite"/>
    </source>
</evidence>